<dbReference type="InterPro" id="IPR046535">
    <property type="entry name" value="DUF6600"/>
</dbReference>
<feature type="chain" id="PRO_5032987742" description="FecR protein domain-containing protein" evidence="2">
    <location>
        <begin position="21"/>
        <end position="649"/>
    </location>
</feature>
<feature type="compositionally biased region" description="Low complexity" evidence="1">
    <location>
        <begin position="572"/>
        <end position="592"/>
    </location>
</feature>
<feature type="region of interest" description="Disordered" evidence="1">
    <location>
        <begin position="348"/>
        <end position="649"/>
    </location>
</feature>
<dbReference type="RefSeq" id="WP_161035776.1">
    <property type="nucleotide sequence ID" value="NZ_WWCL01000003.1"/>
</dbReference>
<name>A0A845HYY0_9BURK</name>
<evidence type="ECO:0000313" key="4">
    <source>
        <dbReference type="Proteomes" id="UP000444316"/>
    </source>
</evidence>
<accession>A0A845HYY0</accession>
<dbReference type="AlphaFoldDB" id="A0A845HYY0"/>
<dbReference type="Proteomes" id="UP000444316">
    <property type="component" value="Unassembled WGS sequence"/>
</dbReference>
<comment type="caution">
    <text evidence="3">The sequence shown here is derived from an EMBL/GenBank/DDBJ whole genome shotgun (WGS) entry which is preliminary data.</text>
</comment>
<feature type="compositionally biased region" description="Pro residues" evidence="1">
    <location>
        <begin position="470"/>
        <end position="484"/>
    </location>
</feature>
<feature type="signal peptide" evidence="2">
    <location>
        <begin position="1"/>
        <end position="20"/>
    </location>
</feature>
<dbReference type="EMBL" id="WWCL01000003">
    <property type="protein sequence ID" value="MYN46199.1"/>
    <property type="molecule type" value="Genomic_DNA"/>
</dbReference>
<sequence length="649" mass="70701">MTPRIITTLLLAALAGPVLAQNDLPAMVGRIAAVQGLVTLTGDDEAVPAGLNWPVAAGNHIHTASGARSDIRAGSTAVRVDGDSDVEVLDLDDDILRLRLNYGSVSIRLRNPELIRNFELITPQARITLLEPGLLRVDAERLADTSQIRLLAGSARVTGAGATLTLASGRAAEINSNDVRTLLAQTDGFDRWAEERERAGEGSVSTRFVSSGMTGYEELDRNGSWSESVEYGPLWTPRNVSTDWAPYRDGRWIWLTAWGWTWIDNAPWGYAPSHYGRWVMVNRRWCWAPGRPHGRPVWAPALVGWVDGHGPGPKHRPGIGWYPLTPRDHYVPGYRVSAEREQRLSWNHNGRPLAPLPVHNGQPPRRDGLSVLPREQFERHQPHAVPPRAATTLPASLPGNSLAPASGANPATTPAALGQPPRAPDYGRTRWPERGQDGRSERPDYRDDGRNRNLSHPAATPVPAASVSQPPGPARPPASPPAAAQPPAQAVPPGSQPAPSQPWNSAGERGGRYDRGSMDLNERNDRADSFQRNERINRVDSYHRDNRPQDDGRRPARQPDERRDAPVSLQVQPGPASSAQPAPMQPPVRSAPAPLPAPAPAAAPARPVFSPPPAPAPAAAPRDSGQHQREERRKEEGRERGEKRNQIQP</sequence>
<keyword evidence="4" id="KW-1185">Reference proteome</keyword>
<reference evidence="3" key="1">
    <citation type="submission" date="2019-12" db="EMBL/GenBank/DDBJ databases">
        <title>Novel species isolated from a subtropical stream in China.</title>
        <authorList>
            <person name="Lu H."/>
        </authorList>
    </citation>
    <scope>NUCLEOTIDE SEQUENCE [LARGE SCALE GENOMIC DNA]</scope>
    <source>
        <strain evidence="3">FT93W</strain>
    </source>
</reference>
<evidence type="ECO:0000256" key="2">
    <source>
        <dbReference type="SAM" id="SignalP"/>
    </source>
</evidence>
<feature type="compositionally biased region" description="Basic and acidic residues" evidence="1">
    <location>
        <begin position="425"/>
        <end position="451"/>
    </location>
</feature>
<feature type="compositionally biased region" description="Pro residues" evidence="1">
    <location>
        <begin position="609"/>
        <end position="618"/>
    </location>
</feature>
<evidence type="ECO:0008006" key="5">
    <source>
        <dbReference type="Google" id="ProtNLM"/>
    </source>
</evidence>
<gene>
    <name evidence="3" type="ORF">GTP23_14195</name>
</gene>
<dbReference type="Pfam" id="PF20245">
    <property type="entry name" value="DUF6600"/>
    <property type="match status" value="1"/>
</dbReference>
<feature type="compositionally biased region" description="Low complexity" evidence="1">
    <location>
        <begin position="457"/>
        <end position="469"/>
    </location>
</feature>
<organism evidence="3 4">
    <name type="scientific">Duganella fentianensis</name>
    <dbReference type="NCBI Taxonomy" id="2692177"/>
    <lineage>
        <taxon>Bacteria</taxon>
        <taxon>Pseudomonadati</taxon>
        <taxon>Pseudomonadota</taxon>
        <taxon>Betaproteobacteria</taxon>
        <taxon>Burkholderiales</taxon>
        <taxon>Oxalobacteraceae</taxon>
        <taxon>Telluria group</taxon>
        <taxon>Duganella</taxon>
    </lineage>
</organism>
<feature type="compositionally biased region" description="Basic and acidic residues" evidence="1">
    <location>
        <begin position="624"/>
        <end position="649"/>
    </location>
</feature>
<evidence type="ECO:0000256" key="1">
    <source>
        <dbReference type="SAM" id="MobiDB-lite"/>
    </source>
</evidence>
<evidence type="ECO:0000313" key="3">
    <source>
        <dbReference type="EMBL" id="MYN46199.1"/>
    </source>
</evidence>
<proteinExistence type="predicted"/>
<protein>
    <recommendedName>
        <fullName evidence="5">FecR protein domain-containing protein</fullName>
    </recommendedName>
</protein>
<keyword evidence="2" id="KW-0732">Signal</keyword>
<feature type="compositionally biased region" description="Basic and acidic residues" evidence="1">
    <location>
        <begin position="509"/>
        <end position="565"/>
    </location>
</feature>